<evidence type="ECO:0000256" key="1">
    <source>
        <dbReference type="ARBA" id="ARBA00009986"/>
    </source>
</evidence>
<keyword evidence="7" id="KW-1185">Reference proteome</keyword>
<feature type="active site" evidence="3">
    <location>
        <position position="255"/>
    </location>
</feature>
<dbReference type="RefSeq" id="WP_015774317.1">
    <property type="nucleotide sequence ID" value="NC_013173.1"/>
</dbReference>
<dbReference type="KEGG" id="dba:Dbac_2142"/>
<dbReference type="FunFam" id="3.40.309.10:FF:000004">
    <property type="entry name" value="Succinate-semialdehyde dehydrogenase I"/>
    <property type="match status" value="1"/>
</dbReference>
<dbReference type="PROSITE" id="PS00687">
    <property type="entry name" value="ALDEHYDE_DEHYDR_GLU"/>
    <property type="match status" value="1"/>
</dbReference>
<dbReference type="SUPFAM" id="SSF53720">
    <property type="entry name" value="ALDH-like"/>
    <property type="match status" value="1"/>
</dbReference>
<dbReference type="InterPro" id="IPR029510">
    <property type="entry name" value="Ald_DH_CS_GLU"/>
</dbReference>
<proteinExistence type="inferred from homology"/>
<dbReference type="Proteomes" id="UP000002216">
    <property type="component" value="Chromosome"/>
</dbReference>
<dbReference type="InterPro" id="IPR050740">
    <property type="entry name" value="Aldehyde_DH_Superfamily"/>
</dbReference>
<accession>C7LP02</accession>
<dbReference type="OrthoDB" id="9762913at2"/>
<protein>
    <submittedName>
        <fullName evidence="6">Aldehyde Dehydrogenase</fullName>
    </submittedName>
</protein>
<dbReference type="CDD" id="cd07103">
    <property type="entry name" value="ALDH_F5_SSADH_GabD"/>
    <property type="match status" value="1"/>
</dbReference>
<dbReference type="STRING" id="525897.Dbac_2142"/>
<evidence type="ECO:0000313" key="6">
    <source>
        <dbReference type="EMBL" id="ACU90226.1"/>
    </source>
</evidence>
<dbReference type="InterPro" id="IPR016163">
    <property type="entry name" value="Ald_DH_C"/>
</dbReference>
<dbReference type="InterPro" id="IPR016162">
    <property type="entry name" value="Ald_DH_N"/>
</dbReference>
<dbReference type="PANTHER" id="PTHR43353:SF5">
    <property type="entry name" value="SUCCINATE-SEMIALDEHYDE DEHYDROGENASE, MITOCHONDRIAL"/>
    <property type="match status" value="1"/>
</dbReference>
<evidence type="ECO:0000256" key="3">
    <source>
        <dbReference type="PROSITE-ProRule" id="PRU10007"/>
    </source>
</evidence>
<feature type="domain" description="Aldehyde dehydrogenase" evidence="5">
    <location>
        <begin position="19"/>
        <end position="478"/>
    </location>
</feature>
<sequence length="486" mass="51911">MRLQDASLLCSKCHIGGVWVEADGNGSFPVINKTTGDVICTVPNCGKSETDRAIASAAEAFKTWGAMTGKERGLVLHRWHALIHENIDDLALILTLEQGKPLAESRGEILLGCTYIDWFAEEGRRAYGEVIPSPWSGKQPLAIRQPIGVAAAITPWNFPNSMITRKAAPALAAGCPVIVKPASATPLSALALGVLAERAGFPAGVFSVITGNAREIGDALCQSPTVRALSFTGSTPVGKKLMAQCAQTMKKLSLELGGNAPFLVFEKGDVEDAVRSAVGCKFRNAGQTCICANRFLVEDAVHDEFVERLKTEVGRIILGDGTKTGVTQGPLIDGKAFAFMHELLQDATSKGATIVCGGKPSALGGNFFKPTIVTDVTRDMRLFQEEIFGPIAPIIRFSSEEEAIELANDTPYGLASYVFTRDLPQLWRVVTRLEYGLVGANEVALASGEVPFGGVKDSGLGREGGRQGLDEYLETKYILLGGLDKR</sequence>
<comment type="similarity">
    <text evidence="1 4">Belongs to the aldehyde dehydrogenase family.</text>
</comment>
<dbReference type="GO" id="GO:0004777">
    <property type="term" value="F:succinate-semialdehyde dehydrogenase (NAD+) activity"/>
    <property type="evidence" value="ECO:0007669"/>
    <property type="project" value="TreeGrafter"/>
</dbReference>
<dbReference type="FunFam" id="3.40.605.10:FF:000026">
    <property type="entry name" value="Aldehyde dehydrogenase, putative"/>
    <property type="match status" value="1"/>
</dbReference>
<reference evidence="6 7" key="1">
    <citation type="journal article" date="2009" name="Stand. Genomic Sci.">
        <title>Complete genome sequence of Desulfomicrobium baculatum type strain (X).</title>
        <authorList>
            <person name="Copeland A."/>
            <person name="Spring S."/>
            <person name="Goker M."/>
            <person name="Schneider S."/>
            <person name="Lapidus A."/>
            <person name="Del Rio T.G."/>
            <person name="Tice H."/>
            <person name="Cheng J.F."/>
            <person name="Chen F."/>
            <person name="Nolan M."/>
            <person name="Bruce D."/>
            <person name="Goodwin L."/>
            <person name="Pitluck S."/>
            <person name="Ivanova N."/>
            <person name="Mavrommatis K."/>
            <person name="Ovchinnikova G."/>
            <person name="Pati A."/>
            <person name="Chen A."/>
            <person name="Palaniappan K."/>
            <person name="Land M."/>
            <person name="Hauser L."/>
            <person name="Chang Y.J."/>
            <person name="Jeffries C.C."/>
            <person name="Meincke L."/>
            <person name="Sims D."/>
            <person name="Brettin T."/>
            <person name="Detter J.C."/>
            <person name="Han C."/>
            <person name="Chain P."/>
            <person name="Bristow J."/>
            <person name="Eisen J.A."/>
            <person name="Markowitz V."/>
            <person name="Hugenholtz P."/>
            <person name="Kyrpides N.C."/>
            <person name="Klenk H.P."/>
            <person name="Lucas S."/>
        </authorList>
    </citation>
    <scope>NUCLEOTIDE SEQUENCE [LARGE SCALE GENOMIC DNA]</scope>
    <source>
        <strain evidence="7">DSM 4028 / VKM B-1378 / X</strain>
    </source>
</reference>
<evidence type="ECO:0000256" key="2">
    <source>
        <dbReference type="ARBA" id="ARBA00023002"/>
    </source>
</evidence>
<dbReference type="Pfam" id="PF00171">
    <property type="entry name" value="Aldedh"/>
    <property type="match status" value="1"/>
</dbReference>
<name>C7LP02_DESBD</name>
<dbReference type="InterPro" id="IPR015590">
    <property type="entry name" value="Aldehyde_DH_dom"/>
</dbReference>
<evidence type="ECO:0000259" key="5">
    <source>
        <dbReference type="Pfam" id="PF00171"/>
    </source>
</evidence>
<dbReference type="HOGENOM" id="CLU_005391_5_3_7"/>
<keyword evidence="2 4" id="KW-0560">Oxidoreductase</keyword>
<dbReference type="PROSITE" id="PS00070">
    <property type="entry name" value="ALDEHYDE_DEHYDR_CYS"/>
    <property type="match status" value="1"/>
</dbReference>
<dbReference type="FunFam" id="3.40.605.10:FF:000005">
    <property type="entry name" value="Succinate-semialdehyde dehydrogenase I"/>
    <property type="match status" value="1"/>
</dbReference>
<dbReference type="EMBL" id="CP001629">
    <property type="protein sequence ID" value="ACU90226.1"/>
    <property type="molecule type" value="Genomic_DNA"/>
</dbReference>
<dbReference type="InterPro" id="IPR016160">
    <property type="entry name" value="Ald_DH_CS_CYS"/>
</dbReference>
<dbReference type="Gene3D" id="3.40.309.10">
    <property type="entry name" value="Aldehyde Dehydrogenase, Chain A, domain 2"/>
    <property type="match status" value="1"/>
</dbReference>
<dbReference type="AlphaFoldDB" id="C7LP02"/>
<dbReference type="GO" id="GO:0009450">
    <property type="term" value="P:gamma-aminobutyric acid catabolic process"/>
    <property type="evidence" value="ECO:0007669"/>
    <property type="project" value="TreeGrafter"/>
</dbReference>
<evidence type="ECO:0000313" key="7">
    <source>
        <dbReference type="Proteomes" id="UP000002216"/>
    </source>
</evidence>
<dbReference type="PANTHER" id="PTHR43353">
    <property type="entry name" value="SUCCINATE-SEMIALDEHYDE DEHYDROGENASE, MITOCHONDRIAL"/>
    <property type="match status" value="1"/>
</dbReference>
<dbReference type="InterPro" id="IPR016161">
    <property type="entry name" value="Ald_DH/histidinol_DH"/>
</dbReference>
<dbReference type="eggNOG" id="COG1012">
    <property type="taxonomic scope" value="Bacteria"/>
</dbReference>
<evidence type="ECO:0000256" key="4">
    <source>
        <dbReference type="RuleBase" id="RU003345"/>
    </source>
</evidence>
<dbReference type="Gene3D" id="3.40.605.10">
    <property type="entry name" value="Aldehyde Dehydrogenase, Chain A, domain 1"/>
    <property type="match status" value="1"/>
</dbReference>
<organism evidence="6 7">
    <name type="scientific">Desulfomicrobium baculatum (strain DSM 4028 / VKM B-1378 / X)</name>
    <name type="common">Desulfovibrio baculatus</name>
    <dbReference type="NCBI Taxonomy" id="525897"/>
    <lineage>
        <taxon>Bacteria</taxon>
        <taxon>Pseudomonadati</taxon>
        <taxon>Thermodesulfobacteriota</taxon>
        <taxon>Desulfovibrionia</taxon>
        <taxon>Desulfovibrionales</taxon>
        <taxon>Desulfomicrobiaceae</taxon>
        <taxon>Desulfomicrobium</taxon>
    </lineage>
</organism>
<gene>
    <name evidence="6" type="ordered locus">Dbac_2142</name>
</gene>